<protein>
    <submittedName>
        <fullName evidence="1">Uncharacterized protein</fullName>
    </submittedName>
</protein>
<accession>A0A2P2J059</accession>
<sequence>MPNSMDVSLSILAKQEDLGLISILKLEMLMH</sequence>
<evidence type="ECO:0000313" key="1">
    <source>
        <dbReference type="EMBL" id="MBW86825.1"/>
    </source>
</evidence>
<organism evidence="1">
    <name type="scientific">Rhizophora mucronata</name>
    <name type="common">Asiatic mangrove</name>
    <dbReference type="NCBI Taxonomy" id="61149"/>
    <lineage>
        <taxon>Eukaryota</taxon>
        <taxon>Viridiplantae</taxon>
        <taxon>Streptophyta</taxon>
        <taxon>Embryophyta</taxon>
        <taxon>Tracheophyta</taxon>
        <taxon>Spermatophyta</taxon>
        <taxon>Magnoliopsida</taxon>
        <taxon>eudicotyledons</taxon>
        <taxon>Gunneridae</taxon>
        <taxon>Pentapetalae</taxon>
        <taxon>rosids</taxon>
        <taxon>fabids</taxon>
        <taxon>Malpighiales</taxon>
        <taxon>Rhizophoraceae</taxon>
        <taxon>Rhizophora</taxon>
    </lineage>
</organism>
<name>A0A2P2J059_RHIMU</name>
<dbReference type="AlphaFoldDB" id="A0A2P2J059"/>
<reference evidence="1" key="1">
    <citation type="submission" date="2018-02" db="EMBL/GenBank/DDBJ databases">
        <title>Rhizophora mucronata_Transcriptome.</title>
        <authorList>
            <person name="Meera S.P."/>
            <person name="Sreeshan A."/>
            <person name="Augustine A."/>
        </authorList>
    </citation>
    <scope>NUCLEOTIDE SEQUENCE</scope>
    <source>
        <tissue evidence="1">Leaf</tissue>
    </source>
</reference>
<dbReference type="EMBL" id="GGEC01006342">
    <property type="protein sequence ID" value="MBW86825.1"/>
    <property type="molecule type" value="Transcribed_RNA"/>
</dbReference>
<proteinExistence type="predicted"/>